<dbReference type="OrthoDB" id="9802385at2"/>
<dbReference type="InterPro" id="IPR006674">
    <property type="entry name" value="HD_domain"/>
</dbReference>
<evidence type="ECO:0000259" key="1">
    <source>
        <dbReference type="PROSITE" id="PS51831"/>
    </source>
</evidence>
<reference evidence="2 3" key="1">
    <citation type="journal article" date="2014" name="ISME J.">
        <title>Ecophysiology of Thioploca ingrica as revealed by the complete genome sequence supplemented with proteomic evidence.</title>
        <authorList>
            <person name="Kojima H."/>
            <person name="Ogura Y."/>
            <person name="Yamamoto N."/>
            <person name="Togashi T."/>
            <person name="Mori H."/>
            <person name="Watanabe T."/>
            <person name="Nemoto F."/>
            <person name="Kurokawa K."/>
            <person name="Hayashi T."/>
            <person name="Fukui M."/>
        </authorList>
    </citation>
    <scope>NUCLEOTIDE SEQUENCE [LARGE SCALE GENOMIC DNA]</scope>
</reference>
<evidence type="ECO:0000313" key="2">
    <source>
        <dbReference type="EMBL" id="BAP56403.1"/>
    </source>
</evidence>
<dbReference type="KEGG" id="tig:THII_2106"/>
<feature type="domain" description="HD" evidence="1">
    <location>
        <begin position="34"/>
        <end position="129"/>
    </location>
</feature>
<dbReference type="CDD" id="cd00077">
    <property type="entry name" value="HDc"/>
    <property type="match status" value="1"/>
</dbReference>
<organism evidence="2 3">
    <name type="scientific">Thioploca ingrica</name>
    <dbReference type="NCBI Taxonomy" id="40754"/>
    <lineage>
        <taxon>Bacteria</taxon>
        <taxon>Pseudomonadati</taxon>
        <taxon>Pseudomonadota</taxon>
        <taxon>Gammaproteobacteria</taxon>
        <taxon>Thiotrichales</taxon>
        <taxon>Thiotrichaceae</taxon>
        <taxon>Thioploca</taxon>
    </lineage>
</organism>
<dbReference type="InterPro" id="IPR052194">
    <property type="entry name" value="MESH1"/>
</dbReference>
<dbReference type="PANTHER" id="PTHR46246">
    <property type="entry name" value="GUANOSINE-3',5'-BIS(DIPHOSPHATE) 3'-PYROPHOSPHOHYDROLASE MESH1"/>
    <property type="match status" value="1"/>
</dbReference>
<dbReference type="STRING" id="40754.THII_2106"/>
<dbReference type="AlphaFoldDB" id="A0A090AEJ0"/>
<dbReference type="EMBL" id="AP014633">
    <property type="protein sequence ID" value="BAP56403.1"/>
    <property type="molecule type" value="Genomic_DNA"/>
</dbReference>
<dbReference type="InterPro" id="IPR003607">
    <property type="entry name" value="HD/PDEase_dom"/>
</dbReference>
<sequence>MFSIEEVTLLLTALKFSAEKHRLQRRKDQEASPYINHPIQVAELLWQQGEIRDIVTIVGALLHDTLEDTNATPEEINELFGAEVLALVQEVTDDKSLPKLQRKRLQIELASHKSIRAKQVKLADKICNVYDITHSPPQAWSLKRRQEYLEWSEQVVAKLRGINPALESYYDTILAAAKQTLALQQTLSGDDRKQVMTMT</sequence>
<dbReference type="SUPFAM" id="SSF109604">
    <property type="entry name" value="HD-domain/PDEase-like"/>
    <property type="match status" value="1"/>
</dbReference>
<protein>
    <submittedName>
        <fullName evidence="2">Metal-dependent phosphohydrolase, HD subdomain</fullName>
    </submittedName>
</protein>
<keyword evidence="3" id="KW-1185">Reference proteome</keyword>
<dbReference type="Gene3D" id="1.10.3210.10">
    <property type="entry name" value="Hypothetical protein af1432"/>
    <property type="match status" value="1"/>
</dbReference>
<dbReference type="SMART" id="SM00471">
    <property type="entry name" value="HDc"/>
    <property type="match status" value="1"/>
</dbReference>
<dbReference type="Proteomes" id="UP000031623">
    <property type="component" value="Chromosome"/>
</dbReference>
<evidence type="ECO:0000313" key="3">
    <source>
        <dbReference type="Proteomes" id="UP000031623"/>
    </source>
</evidence>
<dbReference type="PROSITE" id="PS51831">
    <property type="entry name" value="HD"/>
    <property type="match status" value="1"/>
</dbReference>
<dbReference type="Pfam" id="PF13328">
    <property type="entry name" value="HD_4"/>
    <property type="match status" value="1"/>
</dbReference>
<keyword evidence="2" id="KW-0378">Hydrolase</keyword>
<name>A0A090AEJ0_9GAMM</name>
<proteinExistence type="predicted"/>
<dbReference type="PANTHER" id="PTHR46246:SF1">
    <property type="entry name" value="GUANOSINE-3',5'-BIS(DIPHOSPHATE) 3'-PYROPHOSPHOHYDROLASE MESH1"/>
    <property type="match status" value="1"/>
</dbReference>
<dbReference type="GO" id="GO:0008893">
    <property type="term" value="F:guanosine-3',5'-bis(diphosphate) 3'-diphosphatase activity"/>
    <property type="evidence" value="ECO:0007669"/>
    <property type="project" value="TreeGrafter"/>
</dbReference>
<accession>A0A090AEJ0</accession>
<gene>
    <name evidence="2" type="ORF">THII_2106</name>
</gene>
<dbReference type="HOGENOM" id="CLU_084517_1_1_6"/>